<evidence type="ECO:0000256" key="4">
    <source>
        <dbReference type="PROSITE-ProRule" id="PRU01024"/>
    </source>
</evidence>
<dbReference type="Pfam" id="PF01938">
    <property type="entry name" value="TRAM"/>
    <property type="match status" value="1"/>
</dbReference>
<evidence type="ECO:0000259" key="6">
    <source>
        <dbReference type="PROSITE" id="PS50926"/>
    </source>
</evidence>
<evidence type="ECO:0000313" key="8">
    <source>
        <dbReference type="Proteomes" id="UP000749471"/>
    </source>
</evidence>
<name>A0ABS6E605_9FIRM</name>
<evidence type="ECO:0000313" key="7">
    <source>
        <dbReference type="EMBL" id="MBU5438359.1"/>
    </source>
</evidence>
<dbReference type="InterPro" id="IPR030390">
    <property type="entry name" value="MeTrfase_TrmA_AS"/>
</dbReference>
<proteinExistence type="inferred from homology"/>
<comment type="caution">
    <text evidence="7">The sequence shown here is derived from an EMBL/GenBank/DDBJ whole genome shotgun (WGS) entry which is preliminary data.</text>
</comment>
<dbReference type="Proteomes" id="UP000749471">
    <property type="component" value="Unassembled WGS sequence"/>
</dbReference>
<dbReference type="RefSeq" id="WP_216519432.1">
    <property type="nucleotide sequence ID" value="NZ_JAHLPM010000008.1"/>
</dbReference>
<dbReference type="InterPro" id="IPR002792">
    <property type="entry name" value="TRAM_dom"/>
</dbReference>
<feature type="binding site" evidence="4">
    <location>
        <position position="383"/>
    </location>
    <ligand>
        <name>S-adenosyl-L-methionine</name>
        <dbReference type="ChEBI" id="CHEBI:59789"/>
    </ligand>
</feature>
<dbReference type="PROSITE" id="PS01230">
    <property type="entry name" value="TRMA_1"/>
    <property type="match status" value="1"/>
</dbReference>
<feature type="active site" description="Nucleophile" evidence="4">
    <location>
        <position position="410"/>
    </location>
</feature>
<dbReference type="EMBL" id="JAHLPM010000008">
    <property type="protein sequence ID" value="MBU5438359.1"/>
    <property type="molecule type" value="Genomic_DNA"/>
</dbReference>
<dbReference type="PANTHER" id="PTHR11061:SF30">
    <property type="entry name" value="TRNA (URACIL(54)-C(5))-METHYLTRANSFERASE"/>
    <property type="match status" value="1"/>
</dbReference>
<keyword evidence="3 4" id="KW-0949">S-adenosyl-L-methionine</keyword>
<dbReference type="NCBIfam" id="TIGR00479">
    <property type="entry name" value="rumA"/>
    <property type="match status" value="1"/>
</dbReference>
<keyword evidence="2 4" id="KW-0808">Transferase</keyword>
<feature type="binding site" evidence="4">
    <location>
        <position position="285"/>
    </location>
    <ligand>
        <name>S-adenosyl-L-methionine</name>
        <dbReference type="ChEBI" id="CHEBI:59789"/>
    </ligand>
</feature>
<dbReference type="EC" id="2.1.1.190" evidence="7"/>
<accession>A0ABS6E605</accession>
<evidence type="ECO:0000256" key="5">
    <source>
        <dbReference type="PROSITE-ProRule" id="PRU10015"/>
    </source>
</evidence>
<evidence type="ECO:0000256" key="3">
    <source>
        <dbReference type="ARBA" id="ARBA00022691"/>
    </source>
</evidence>
<gene>
    <name evidence="7" type="primary">rlmD</name>
    <name evidence="7" type="ORF">KQI42_10085</name>
</gene>
<organism evidence="7 8">
    <name type="scientific">Tissierella simiarum</name>
    <dbReference type="NCBI Taxonomy" id="2841534"/>
    <lineage>
        <taxon>Bacteria</taxon>
        <taxon>Bacillati</taxon>
        <taxon>Bacillota</taxon>
        <taxon>Tissierellia</taxon>
        <taxon>Tissierellales</taxon>
        <taxon>Tissierellaceae</taxon>
        <taxon>Tissierella</taxon>
    </lineage>
</organism>
<feature type="active site" evidence="5">
    <location>
        <position position="410"/>
    </location>
</feature>
<feature type="binding site" evidence="4">
    <location>
        <position position="335"/>
    </location>
    <ligand>
        <name>S-adenosyl-L-methionine</name>
        <dbReference type="ChEBI" id="CHEBI:59789"/>
    </ligand>
</feature>
<protein>
    <submittedName>
        <fullName evidence="7">23S rRNA (Uracil(1939)-C(5))-methyltransferase RlmD</fullName>
        <ecNumber evidence="7">2.1.1.190</ecNumber>
    </submittedName>
</protein>
<dbReference type="InterPro" id="IPR010280">
    <property type="entry name" value="U5_MeTrfase_fam"/>
</dbReference>
<keyword evidence="8" id="KW-1185">Reference proteome</keyword>
<dbReference type="CDD" id="cd02440">
    <property type="entry name" value="AdoMet_MTases"/>
    <property type="match status" value="1"/>
</dbReference>
<dbReference type="PROSITE" id="PS01231">
    <property type="entry name" value="TRMA_2"/>
    <property type="match status" value="1"/>
</dbReference>
<reference evidence="7 8" key="1">
    <citation type="submission" date="2021-06" db="EMBL/GenBank/DDBJ databases">
        <authorList>
            <person name="Sun Q."/>
            <person name="Li D."/>
        </authorList>
    </citation>
    <scope>NUCLEOTIDE SEQUENCE [LARGE SCALE GENOMIC DNA]</scope>
    <source>
        <strain evidence="7 8">MSJ-40</strain>
    </source>
</reference>
<dbReference type="GO" id="GO:0032259">
    <property type="term" value="P:methylation"/>
    <property type="evidence" value="ECO:0007669"/>
    <property type="project" value="UniProtKB-KW"/>
</dbReference>
<dbReference type="PANTHER" id="PTHR11061">
    <property type="entry name" value="RNA M5U METHYLTRANSFERASE"/>
    <property type="match status" value="1"/>
</dbReference>
<feature type="domain" description="TRAM" evidence="6">
    <location>
        <begin position="4"/>
        <end position="62"/>
    </location>
</feature>
<feature type="binding site" evidence="4">
    <location>
        <position position="314"/>
    </location>
    <ligand>
        <name>S-adenosyl-L-methionine</name>
        <dbReference type="ChEBI" id="CHEBI:59789"/>
    </ligand>
</feature>
<sequence>MEIPVKVGDVLKGEIKDLSHEGKGILKVDNFTLFVEGGLIGDIAEVGVINVKKRFGLGKVLNIIEPSKDRINSKCNISNICGGCQFQELQYIKQLQWKKNKVKMDLVKIGGISQVEVNDTLGMEDPLRYRNNVQIPVGFQDNKVVLGFYEKGSYEIANMNKCIIQPEIGDKTAEIIKNWMEKYNIKAYNKVSKKGILRHIGIRTNKDNKAMLILVTAVDKLPYEKELIDMLISNLKDIESIYQNINKMNTSVTYGRSFKKLYGKDKLIDWIGDYRFYISPNSFFQVNRIQSKVLYDKVVEYLDLRKEDTVFDLYCGIGTISLYLAYKAKKVYGVEIIKEAILDAKENAKLNNISNVEFIEGKSEEIFPRLMKKGVKGNKVVLDPPRKGCEKEVLETIIEMVPEKVVYVSCNSTTMARDVAFLVENGYKVEEVQPVDMFPMTSHVECVVLIERG</sequence>
<keyword evidence="1 4" id="KW-0489">Methyltransferase</keyword>
<dbReference type="Pfam" id="PF05958">
    <property type="entry name" value="tRNA_U5-meth_tr"/>
    <property type="match status" value="1"/>
</dbReference>
<dbReference type="GO" id="GO:0008168">
    <property type="term" value="F:methyltransferase activity"/>
    <property type="evidence" value="ECO:0007669"/>
    <property type="project" value="UniProtKB-KW"/>
</dbReference>
<comment type="similarity">
    <text evidence="4">Belongs to the class I-like SAM-binding methyltransferase superfamily. RNA M5U methyltransferase family.</text>
</comment>
<dbReference type="InterPro" id="IPR030391">
    <property type="entry name" value="MeTrfase_TrmA_CS"/>
</dbReference>
<dbReference type="PROSITE" id="PS51687">
    <property type="entry name" value="SAM_MT_RNA_M5U"/>
    <property type="match status" value="1"/>
</dbReference>
<evidence type="ECO:0000256" key="1">
    <source>
        <dbReference type="ARBA" id="ARBA00022603"/>
    </source>
</evidence>
<dbReference type="PROSITE" id="PS50926">
    <property type="entry name" value="TRAM"/>
    <property type="match status" value="1"/>
</dbReference>
<evidence type="ECO:0000256" key="2">
    <source>
        <dbReference type="ARBA" id="ARBA00022679"/>
    </source>
</evidence>